<evidence type="ECO:0000256" key="3">
    <source>
        <dbReference type="ARBA" id="ARBA00022448"/>
    </source>
</evidence>
<proteinExistence type="inferred from homology"/>
<dbReference type="GO" id="GO:0046930">
    <property type="term" value="C:pore complex"/>
    <property type="evidence" value="ECO:0007669"/>
    <property type="project" value="UniProtKB-KW"/>
</dbReference>
<keyword evidence="4" id="KW-1134">Transmembrane beta strand</keyword>
<evidence type="ECO:0000313" key="19">
    <source>
        <dbReference type="Proteomes" id="UP000307140"/>
    </source>
</evidence>
<feature type="domain" description="Polysaccharide export protein N-terminal" evidence="16">
    <location>
        <begin position="46"/>
        <end position="142"/>
    </location>
</feature>
<keyword evidence="15" id="KW-1133">Transmembrane helix</keyword>
<evidence type="ECO:0000256" key="13">
    <source>
        <dbReference type="ARBA" id="ARBA00023237"/>
    </source>
</evidence>
<feature type="transmembrane region" description="Helical" evidence="15">
    <location>
        <begin position="241"/>
        <end position="259"/>
    </location>
</feature>
<dbReference type="InterPro" id="IPR054765">
    <property type="entry name" value="SLBB_dom"/>
</dbReference>
<comment type="caution">
    <text evidence="18">The sequence shown here is derived from an EMBL/GenBank/DDBJ whole genome shotgun (WGS) entry which is preliminary data.</text>
</comment>
<dbReference type="Proteomes" id="UP000307140">
    <property type="component" value="Unassembled WGS sequence"/>
</dbReference>
<reference evidence="18 19" key="1">
    <citation type="submission" date="2019-05" db="EMBL/GenBank/DDBJ databases">
        <title>Polaribacter aestuariivivens sp. nov., isolated from a tidal flat.</title>
        <authorList>
            <person name="Yoon J.-H."/>
        </authorList>
    </citation>
    <scope>NUCLEOTIDE SEQUENCE [LARGE SCALE GENOMIC DNA]</scope>
    <source>
        <strain evidence="18 19">DBTF-3</strain>
    </source>
</reference>
<keyword evidence="8" id="KW-0625">Polysaccharide transport</keyword>
<organism evidence="18 19">
    <name type="scientific">Polaribacter aestuariivivens</name>
    <dbReference type="NCBI Taxonomy" id="2304626"/>
    <lineage>
        <taxon>Bacteria</taxon>
        <taxon>Pseudomonadati</taxon>
        <taxon>Bacteroidota</taxon>
        <taxon>Flavobacteriia</taxon>
        <taxon>Flavobacteriales</taxon>
        <taxon>Flavobacteriaceae</taxon>
    </lineage>
</organism>
<dbReference type="EMBL" id="VANR01000006">
    <property type="protein sequence ID" value="TMM29139.1"/>
    <property type="molecule type" value="Genomic_DNA"/>
</dbReference>
<sequence length="260" mass="29178">MKVFFDKGKIIFILFVLVCLSACVSNKKIAYFQYDEIDQEDISNVYTTVFKPDDLLQITISAEDLEAVRPFNLPAVAFSVSTNSVVGQPQQLSYLIDSKGEIDFPLLGKLKIGGLTREQTIKLLKDKLDPDYVIDPNINIRIANFKINVTGDVQRPGTYTIPNERVTILDAISLAGDLNISGRRDNVLVTREEGDKKVQYVVDLRSNKLFSSPVFYLQQNDNIYVEHNYARIQSASSNTNTSLFISITGLLITIVSLLTR</sequence>
<keyword evidence="10" id="KW-0626">Porin</keyword>
<keyword evidence="9" id="KW-0406">Ion transport</keyword>
<evidence type="ECO:0000256" key="8">
    <source>
        <dbReference type="ARBA" id="ARBA00023047"/>
    </source>
</evidence>
<keyword evidence="3" id="KW-0813">Transport</keyword>
<dbReference type="GO" id="GO:0006811">
    <property type="term" value="P:monoatomic ion transport"/>
    <property type="evidence" value="ECO:0007669"/>
    <property type="project" value="UniProtKB-KW"/>
</dbReference>
<evidence type="ECO:0000256" key="9">
    <source>
        <dbReference type="ARBA" id="ARBA00023065"/>
    </source>
</evidence>
<name>A0A5S3N6Q6_9FLAO</name>
<comment type="similarity">
    <text evidence="2">Belongs to the BexD/CtrA/VexA family.</text>
</comment>
<dbReference type="Gene3D" id="3.10.560.10">
    <property type="entry name" value="Outer membrane lipoprotein wza domain like"/>
    <property type="match status" value="1"/>
</dbReference>
<keyword evidence="12" id="KW-0564">Palmitate</keyword>
<dbReference type="InterPro" id="IPR049712">
    <property type="entry name" value="Poly_export"/>
</dbReference>
<evidence type="ECO:0000256" key="5">
    <source>
        <dbReference type="ARBA" id="ARBA00022597"/>
    </source>
</evidence>
<dbReference type="Pfam" id="PF02563">
    <property type="entry name" value="Poly_export"/>
    <property type="match status" value="1"/>
</dbReference>
<feature type="domain" description="SLBB" evidence="17">
    <location>
        <begin position="146"/>
        <end position="225"/>
    </location>
</feature>
<evidence type="ECO:0000256" key="2">
    <source>
        <dbReference type="ARBA" id="ARBA00009450"/>
    </source>
</evidence>
<keyword evidence="19" id="KW-1185">Reference proteome</keyword>
<evidence type="ECO:0000256" key="6">
    <source>
        <dbReference type="ARBA" id="ARBA00022692"/>
    </source>
</evidence>
<evidence type="ECO:0000256" key="4">
    <source>
        <dbReference type="ARBA" id="ARBA00022452"/>
    </source>
</evidence>
<protein>
    <submittedName>
        <fullName evidence="18">Polysaccharide export protein</fullName>
    </submittedName>
</protein>
<evidence type="ECO:0000256" key="10">
    <source>
        <dbReference type="ARBA" id="ARBA00023114"/>
    </source>
</evidence>
<dbReference type="PANTHER" id="PTHR33619">
    <property type="entry name" value="POLYSACCHARIDE EXPORT PROTEIN GFCE-RELATED"/>
    <property type="match status" value="1"/>
</dbReference>
<dbReference type="OrthoDB" id="662756at2"/>
<dbReference type="RefSeq" id="WP_138536927.1">
    <property type="nucleotide sequence ID" value="NZ_VANR01000006.1"/>
</dbReference>
<dbReference type="InterPro" id="IPR003715">
    <property type="entry name" value="Poly_export_N"/>
</dbReference>
<dbReference type="PANTHER" id="PTHR33619:SF3">
    <property type="entry name" value="POLYSACCHARIDE EXPORT PROTEIN GFCE-RELATED"/>
    <property type="match status" value="1"/>
</dbReference>
<evidence type="ECO:0000256" key="14">
    <source>
        <dbReference type="ARBA" id="ARBA00023288"/>
    </source>
</evidence>
<evidence type="ECO:0000256" key="1">
    <source>
        <dbReference type="ARBA" id="ARBA00004571"/>
    </source>
</evidence>
<keyword evidence="5" id="KW-0762">Sugar transport</keyword>
<evidence type="ECO:0000256" key="15">
    <source>
        <dbReference type="SAM" id="Phobius"/>
    </source>
</evidence>
<keyword evidence="11 15" id="KW-0472">Membrane</keyword>
<comment type="subcellular location">
    <subcellularLocation>
        <location evidence="1">Cell outer membrane</location>
        <topology evidence="1">Multi-pass membrane protein</topology>
    </subcellularLocation>
</comment>
<dbReference type="Pfam" id="PF22461">
    <property type="entry name" value="SLBB_2"/>
    <property type="match status" value="1"/>
</dbReference>
<dbReference type="GO" id="GO:0015159">
    <property type="term" value="F:polysaccharide transmembrane transporter activity"/>
    <property type="evidence" value="ECO:0007669"/>
    <property type="project" value="InterPro"/>
</dbReference>
<evidence type="ECO:0000259" key="16">
    <source>
        <dbReference type="Pfam" id="PF02563"/>
    </source>
</evidence>
<gene>
    <name evidence="18" type="ORF">FDT66_12180</name>
</gene>
<keyword evidence="14" id="KW-0449">Lipoprotein</keyword>
<dbReference type="GO" id="GO:0009279">
    <property type="term" value="C:cell outer membrane"/>
    <property type="evidence" value="ECO:0007669"/>
    <property type="project" value="UniProtKB-SubCell"/>
</dbReference>
<keyword evidence="6 15" id="KW-0812">Transmembrane</keyword>
<evidence type="ECO:0000256" key="7">
    <source>
        <dbReference type="ARBA" id="ARBA00022729"/>
    </source>
</evidence>
<dbReference type="GO" id="GO:0015288">
    <property type="term" value="F:porin activity"/>
    <property type="evidence" value="ECO:0007669"/>
    <property type="project" value="UniProtKB-KW"/>
</dbReference>
<evidence type="ECO:0000313" key="18">
    <source>
        <dbReference type="EMBL" id="TMM29139.1"/>
    </source>
</evidence>
<keyword evidence="13" id="KW-0998">Cell outer membrane</keyword>
<dbReference type="AlphaFoldDB" id="A0A5S3N6Q6"/>
<evidence type="ECO:0000256" key="11">
    <source>
        <dbReference type="ARBA" id="ARBA00023136"/>
    </source>
</evidence>
<keyword evidence="7" id="KW-0732">Signal</keyword>
<accession>A0A5S3N6Q6</accession>
<evidence type="ECO:0000256" key="12">
    <source>
        <dbReference type="ARBA" id="ARBA00023139"/>
    </source>
</evidence>
<evidence type="ECO:0000259" key="17">
    <source>
        <dbReference type="Pfam" id="PF22461"/>
    </source>
</evidence>